<evidence type="ECO:0000313" key="3">
    <source>
        <dbReference type="Proteomes" id="UP000219167"/>
    </source>
</evidence>
<dbReference type="RefSeq" id="WP_097135901.1">
    <property type="nucleotide sequence ID" value="NZ_OBQD01000001.1"/>
</dbReference>
<name>A0A285U117_9HYPH</name>
<dbReference type="AlphaFoldDB" id="A0A285U117"/>
<reference evidence="2 3" key="1">
    <citation type="submission" date="2017-08" db="EMBL/GenBank/DDBJ databases">
        <authorList>
            <person name="de Groot N.N."/>
        </authorList>
    </citation>
    <scope>NUCLEOTIDE SEQUENCE [LARGE SCALE GENOMIC DNA]</scope>
    <source>
        <strain evidence="2 3">JC85</strain>
    </source>
</reference>
<gene>
    <name evidence="2" type="ORF">SAMN05892877_101398</name>
</gene>
<dbReference type="OrthoDB" id="1346484at2"/>
<keyword evidence="3" id="KW-1185">Reference proteome</keyword>
<feature type="domain" description="DUF1254" evidence="1">
    <location>
        <begin position="70"/>
        <end position="173"/>
    </location>
</feature>
<dbReference type="Proteomes" id="UP000219167">
    <property type="component" value="Unassembled WGS sequence"/>
</dbReference>
<dbReference type="InterPro" id="IPR014456">
    <property type="entry name" value="UCP010244_IM"/>
</dbReference>
<dbReference type="Pfam" id="PF06863">
    <property type="entry name" value="DUF1254"/>
    <property type="match status" value="1"/>
</dbReference>
<sequence length="186" mass="19752">MRSILFATLIGLLGAAALHILIILAVPYFTGNDAYTRISDLGEPLRFYPLPNETVAGGGLINDDPEMRLAVCALSVAENPVRLYAPPGVPFWSVGLFDSAANEVFSMNDRTAVAGALDVVVATAVQLNAIRKALPQALSQSILVEMPDEDGYVVLRTFVPTATMDEAARAFLANAACEAIDQGTLE</sequence>
<dbReference type="InterPro" id="IPR010679">
    <property type="entry name" value="DUF1254"/>
</dbReference>
<protein>
    <submittedName>
        <fullName evidence="2">Uncharacterized membrane protein</fullName>
    </submittedName>
</protein>
<dbReference type="PIRSF" id="PIRSF010244">
    <property type="entry name" value="UCP010244_imp"/>
    <property type="match status" value="1"/>
</dbReference>
<organism evidence="2 3">
    <name type="scientific">Rhizobium subbaraonis</name>
    <dbReference type="NCBI Taxonomy" id="908946"/>
    <lineage>
        <taxon>Bacteria</taxon>
        <taxon>Pseudomonadati</taxon>
        <taxon>Pseudomonadota</taxon>
        <taxon>Alphaproteobacteria</taxon>
        <taxon>Hyphomicrobiales</taxon>
        <taxon>Rhizobiaceae</taxon>
        <taxon>Rhizobium/Agrobacterium group</taxon>
        <taxon>Rhizobium</taxon>
    </lineage>
</organism>
<evidence type="ECO:0000259" key="1">
    <source>
        <dbReference type="Pfam" id="PF06863"/>
    </source>
</evidence>
<dbReference type="EMBL" id="OBQD01000001">
    <property type="protein sequence ID" value="SOC35522.1"/>
    <property type="molecule type" value="Genomic_DNA"/>
</dbReference>
<accession>A0A285U117</accession>
<evidence type="ECO:0000313" key="2">
    <source>
        <dbReference type="EMBL" id="SOC35522.1"/>
    </source>
</evidence>
<proteinExistence type="predicted"/>